<dbReference type="RefSeq" id="WP_048181467.1">
    <property type="nucleotide sequence ID" value="NZ_JXOJ01000002.1"/>
</dbReference>
<dbReference type="InterPro" id="IPR017871">
    <property type="entry name" value="ABC_transporter-like_CS"/>
</dbReference>
<dbReference type="GO" id="GO:0005315">
    <property type="term" value="F:phosphate transmembrane transporter activity"/>
    <property type="evidence" value="ECO:0007669"/>
    <property type="project" value="InterPro"/>
</dbReference>
<evidence type="ECO:0000313" key="12">
    <source>
        <dbReference type="EMBL" id="KLK88195.1"/>
    </source>
</evidence>
<evidence type="ECO:0000256" key="3">
    <source>
        <dbReference type="ARBA" id="ARBA00022505"/>
    </source>
</evidence>
<comment type="caution">
    <text evidence="12">The sequence shown here is derived from an EMBL/GenBank/DDBJ whole genome shotgun (WGS) entry which is preliminary data.</text>
</comment>
<proteinExistence type="inferred from homology"/>
<gene>
    <name evidence="12" type="ORF">SZ63_03865</name>
</gene>
<dbReference type="AlphaFoldDB" id="A0A0H1QZ69"/>
<dbReference type="SUPFAM" id="SSF52540">
    <property type="entry name" value="P-loop containing nucleoside triphosphate hydrolases"/>
    <property type="match status" value="1"/>
</dbReference>
<evidence type="ECO:0000256" key="2">
    <source>
        <dbReference type="ARBA" id="ARBA00022448"/>
    </source>
</evidence>
<reference evidence="12 13" key="1">
    <citation type="journal article" date="2015" name="Int. J. Syst. Evol. Microbiol.">
        <title>Methanoculleus sediminis sp. nov., a methanogen from sediments near a submarine mud volcano.</title>
        <authorList>
            <person name="Chen S.C."/>
            <person name="Chen M.F."/>
            <person name="Lai M.C."/>
            <person name="Weng C.Y."/>
            <person name="Wu S.Y."/>
            <person name="Lin S."/>
            <person name="Yang T.F."/>
            <person name="Chen P.C."/>
        </authorList>
    </citation>
    <scope>NUCLEOTIDE SEQUENCE [LARGE SCALE GENOMIC DNA]</scope>
    <source>
        <strain evidence="12 13">S3Fa</strain>
    </source>
</reference>
<comment type="similarity">
    <text evidence="6">Belongs to the ABC transporter superfamily. Sulfate/tungstate importer (TC 3.A.1.6) family.</text>
</comment>
<dbReference type="InterPro" id="IPR013611">
    <property type="entry name" value="Transp-assoc_OB_typ2"/>
</dbReference>
<name>A0A0H1QZ69_9EURY</name>
<dbReference type="SUPFAM" id="SSF50331">
    <property type="entry name" value="MOP-like"/>
    <property type="match status" value="1"/>
</dbReference>
<sequence>MIEFDNVSKNFGDTRVLTGVTGEVNRGEIFTVIGPSGAGKSTLLRLIDLLDVPAGGAIRINGLDIHADKEKSLSVRRMMGMVFQKPAVFNTTVTENVAVGLRFRGVSKSETRKLTEDALAMVGLAGYGERRARTLSGGEMQRVALARAMVIEPEILLLDEPTANLDPVSVAMIEDLVVRINRDLGTTVIFSTHDMYQGQRLAHRIGVLMDGAFAQVGTPREVFTLPASREVARFVGIENIVEGVVVEREDGTAVVDAGGVRVRARSPFPRGERVSLCIRSEEIRIAPAIRGRRVSDGNILPGTVTAVVPRGPFSRVTVDCGFPLSSVLSWKAAEDLDIREGGRVEVVFAAESVHAVRQG</sequence>
<dbReference type="PANTHER" id="PTHR42781:SF4">
    <property type="entry name" value="SPERMIDINE_PUTRESCINE IMPORT ATP-BINDING PROTEIN POTA"/>
    <property type="match status" value="1"/>
</dbReference>
<dbReference type="InterPro" id="IPR027417">
    <property type="entry name" value="P-loop_NTPase"/>
</dbReference>
<dbReference type="InterPro" id="IPR008995">
    <property type="entry name" value="Mo/tungstate-bd_C_term_dom"/>
</dbReference>
<keyword evidence="3" id="KW-0500">Molybdenum</keyword>
<dbReference type="CDD" id="cd03260">
    <property type="entry name" value="ABC_PstB_phosphate_transporter"/>
    <property type="match status" value="1"/>
</dbReference>
<dbReference type="GO" id="GO:0035435">
    <property type="term" value="P:phosphate ion transmembrane transport"/>
    <property type="evidence" value="ECO:0007669"/>
    <property type="project" value="InterPro"/>
</dbReference>
<protein>
    <recommendedName>
        <fullName evidence="9">Molybdate/tungstate import ATP-binding protein WtpC</fullName>
        <ecNumber evidence="8">7.3.2.6</ecNumber>
    </recommendedName>
</protein>
<keyword evidence="2" id="KW-0813">Transport</keyword>
<dbReference type="PROSITE" id="PS50893">
    <property type="entry name" value="ABC_TRANSPORTER_2"/>
    <property type="match status" value="1"/>
</dbReference>
<dbReference type="InterPro" id="IPR050093">
    <property type="entry name" value="ABC_SmlMolc_Importer"/>
</dbReference>
<dbReference type="SMART" id="SM00382">
    <property type="entry name" value="AAA"/>
    <property type="match status" value="1"/>
</dbReference>
<dbReference type="EC" id="7.3.2.6" evidence="8"/>
<dbReference type="InterPro" id="IPR003439">
    <property type="entry name" value="ABC_transporter-like_ATP-bd"/>
</dbReference>
<dbReference type="Pfam" id="PF08402">
    <property type="entry name" value="TOBE_2"/>
    <property type="match status" value="1"/>
</dbReference>
<dbReference type="STRING" id="1550566.SZ63_03865"/>
<evidence type="ECO:0000259" key="11">
    <source>
        <dbReference type="PROSITE" id="PS50893"/>
    </source>
</evidence>
<dbReference type="PATRIC" id="fig|1550566.3.peg.828"/>
<accession>A0A0H1QZ69</accession>
<dbReference type="PROSITE" id="PS00211">
    <property type="entry name" value="ABC_TRANSPORTER_1"/>
    <property type="match status" value="1"/>
</dbReference>
<evidence type="ECO:0000256" key="10">
    <source>
        <dbReference type="ARBA" id="ARBA00047936"/>
    </source>
</evidence>
<evidence type="ECO:0000256" key="6">
    <source>
        <dbReference type="ARBA" id="ARBA00038307"/>
    </source>
</evidence>
<evidence type="ECO:0000256" key="9">
    <source>
        <dbReference type="ARBA" id="ARBA00041133"/>
    </source>
</evidence>
<dbReference type="GO" id="GO:0016887">
    <property type="term" value="F:ATP hydrolysis activity"/>
    <property type="evidence" value="ECO:0007669"/>
    <property type="project" value="InterPro"/>
</dbReference>
<dbReference type="GO" id="GO:0043190">
    <property type="term" value="C:ATP-binding cassette (ABC) transporter complex"/>
    <property type="evidence" value="ECO:0007669"/>
    <property type="project" value="InterPro"/>
</dbReference>
<organism evidence="12 13">
    <name type="scientific">Methanoculleus sediminis</name>
    <dbReference type="NCBI Taxonomy" id="1550566"/>
    <lineage>
        <taxon>Archaea</taxon>
        <taxon>Methanobacteriati</taxon>
        <taxon>Methanobacteriota</taxon>
        <taxon>Stenosarchaea group</taxon>
        <taxon>Methanomicrobia</taxon>
        <taxon>Methanomicrobiales</taxon>
        <taxon>Methanomicrobiaceae</taxon>
        <taxon>Methanoculleus</taxon>
    </lineage>
</organism>
<evidence type="ECO:0000256" key="1">
    <source>
        <dbReference type="ARBA" id="ARBA00004202"/>
    </source>
</evidence>
<keyword evidence="5" id="KW-0067">ATP-binding</keyword>
<dbReference type="GO" id="GO:1901238">
    <property type="term" value="F:ABC-type tungstate transporter activity"/>
    <property type="evidence" value="ECO:0007669"/>
    <property type="project" value="UniProtKB-EC"/>
</dbReference>
<dbReference type="InterPro" id="IPR003593">
    <property type="entry name" value="AAA+_ATPase"/>
</dbReference>
<keyword evidence="13" id="KW-1185">Reference proteome</keyword>
<dbReference type="GO" id="GO:0005524">
    <property type="term" value="F:ATP binding"/>
    <property type="evidence" value="ECO:0007669"/>
    <property type="project" value="UniProtKB-KW"/>
</dbReference>
<evidence type="ECO:0000256" key="8">
    <source>
        <dbReference type="ARBA" id="ARBA00039025"/>
    </source>
</evidence>
<evidence type="ECO:0000256" key="5">
    <source>
        <dbReference type="ARBA" id="ARBA00022840"/>
    </source>
</evidence>
<keyword evidence="4" id="KW-0547">Nucleotide-binding</keyword>
<evidence type="ECO:0000256" key="4">
    <source>
        <dbReference type="ARBA" id="ARBA00022741"/>
    </source>
</evidence>
<evidence type="ECO:0000256" key="7">
    <source>
        <dbReference type="ARBA" id="ARBA00038781"/>
    </source>
</evidence>
<comment type="catalytic activity">
    <reaction evidence="10">
        <text>tungstate(in) + ATP + H2O = tungstate(out) + ADP + phosphate + H(+)</text>
        <dbReference type="Rhea" id="RHEA:35027"/>
        <dbReference type="ChEBI" id="CHEBI:15377"/>
        <dbReference type="ChEBI" id="CHEBI:15378"/>
        <dbReference type="ChEBI" id="CHEBI:30616"/>
        <dbReference type="ChEBI" id="CHEBI:43474"/>
        <dbReference type="ChEBI" id="CHEBI:46502"/>
        <dbReference type="ChEBI" id="CHEBI:456216"/>
        <dbReference type="EC" id="7.3.2.6"/>
    </reaction>
</comment>
<dbReference type="Pfam" id="PF00005">
    <property type="entry name" value="ABC_tran"/>
    <property type="match status" value="1"/>
</dbReference>
<dbReference type="EMBL" id="JXOJ01000002">
    <property type="protein sequence ID" value="KLK88195.1"/>
    <property type="molecule type" value="Genomic_DNA"/>
</dbReference>
<feature type="domain" description="ABC transporter" evidence="11">
    <location>
        <begin position="2"/>
        <end position="235"/>
    </location>
</feature>
<dbReference type="PANTHER" id="PTHR42781">
    <property type="entry name" value="SPERMIDINE/PUTRESCINE IMPORT ATP-BINDING PROTEIN POTA"/>
    <property type="match status" value="1"/>
</dbReference>
<dbReference type="Gene3D" id="2.40.50.100">
    <property type="match status" value="2"/>
</dbReference>
<comment type="subcellular location">
    <subcellularLocation>
        <location evidence="1">Cell membrane</location>
        <topology evidence="1">Peripheral membrane protein</topology>
    </subcellularLocation>
</comment>
<dbReference type="Gene3D" id="3.40.50.300">
    <property type="entry name" value="P-loop containing nucleotide triphosphate hydrolases"/>
    <property type="match status" value="1"/>
</dbReference>
<dbReference type="OrthoDB" id="31298at2157"/>
<dbReference type="InterPro" id="IPR005670">
    <property type="entry name" value="PstB-like"/>
</dbReference>
<comment type="subunit">
    <text evidence="7">The complex is composed of two ATP-binding proteins (WtpC), two transmembrane proteins (WtpB) and a solute-binding protein (WtpA).</text>
</comment>
<evidence type="ECO:0000313" key="13">
    <source>
        <dbReference type="Proteomes" id="UP000035301"/>
    </source>
</evidence>
<dbReference type="Proteomes" id="UP000035301">
    <property type="component" value="Unassembled WGS sequence"/>
</dbReference>